<organism evidence="2">
    <name type="scientific">Arundo donax</name>
    <name type="common">Giant reed</name>
    <name type="synonym">Donax arundinaceus</name>
    <dbReference type="NCBI Taxonomy" id="35708"/>
    <lineage>
        <taxon>Eukaryota</taxon>
        <taxon>Viridiplantae</taxon>
        <taxon>Streptophyta</taxon>
        <taxon>Embryophyta</taxon>
        <taxon>Tracheophyta</taxon>
        <taxon>Spermatophyta</taxon>
        <taxon>Magnoliopsida</taxon>
        <taxon>Liliopsida</taxon>
        <taxon>Poales</taxon>
        <taxon>Poaceae</taxon>
        <taxon>PACMAD clade</taxon>
        <taxon>Arundinoideae</taxon>
        <taxon>Arundineae</taxon>
        <taxon>Arundo</taxon>
    </lineage>
</organism>
<name>A0A0A9ET05_ARUDO</name>
<proteinExistence type="predicted"/>
<protein>
    <submittedName>
        <fullName evidence="2">Uncharacterized protein</fullName>
    </submittedName>
</protein>
<evidence type="ECO:0000313" key="2">
    <source>
        <dbReference type="EMBL" id="JAD99137.1"/>
    </source>
</evidence>
<evidence type="ECO:0000256" key="1">
    <source>
        <dbReference type="SAM" id="MobiDB-lite"/>
    </source>
</evidence>
<reference evidence="2" key="1">
    <citation type="submission" date="2014-09" db="EMBL/GenBank/DDBJ databases">
        <authorList>
            <person name="Magalhaes I.L.F."/>
            <person name="Oliveira U."/>
            <person name="Santos F.R."/>
            <person name="Vidigal T.H.D.A."/>
            <person name="Brescovit A.D."/>
            <person name="Santos A.J."/>
        </authorList>
    </citation>
    <scope>NUCLEOTIDE SEQUENCE</scope>
    <source>
        <tissue evidence="2">Shoot tissue taken approximately 20 cm above the soil surface</tissue>
    </source>
</reference>
<reference evidence="2" key="2">
    <citation type="journal article" date="2015" name="Data Brief">
        <title>Shoot transcriptome of the giant reed, Arundo donax.</title>
        <authorList>
            <person name="Barrero R.A."/>
            <person name="Guerrero F.D."/>
            <person name="Moolhuijzen P."/>
            <person name="Goolsby J.A."/>
            <person name="Tidwell J."/>
            <person name="Bellgard S.E."/>
            <person name="Bellgard M.I."/>
        </authorList>
    </citation>
    <scope>NUCLEOTIDE SEQUENCE</scope>
    <source>
        <tissue evidence="2">Shoot tissue taken approximately 20 cm above the soil surface</tissue>
    </source>
</reference>
<dbReference type="EMBL" id="GBRH01198758">
    <property type="protein sequence ID" value="JAD99137.1"/>
    <property type="molecule type" value="Transcribed_RNA"/>
</dbReference>
<dbReference type="AlphaFoldDB" id="A0A0A9ET05"/>
<accession>A0A0A9ET05</accession>
<sequence length="43" mass="4926">MCLSTRHAGNVKENMIEQTEGNKNKELINKNASAYSKHKEHKI</sequence>
<feature type="region of interest" description="Disordered" evidence="1">
    <location>
        <begin position="1"/>
        <end position="43"/>
    </location>
</feature>